<feature type="region of interest" description="Disordered" evidence="1">
    <location>
        <begin position="314"/>
        <end position="344"/>
    </location>
</feature>
<feature type="compositionally biased region" description="Polar residues" evidence="1">
    <location>
        <begin position="314"/>
        <end position="325"/>
    </location>
</feature>
<feature type="region of interest" description="Disordered" evidence="1">
    <location>
        <begin position="401"/>
        <end position="433"/>
    </location>
</feature>
<name>B0CRJ2_LACBS</name>
<evidence type="ECO:0000256" key="1">
    <source>
        <dbReference type="SAM" id="MobiDB-lite"/>
    </source>
</evidence>
<dbReference type="PANTHER" id="PTHR38701:SF1">
    <property type="entry name" value="UP-REGULATED DURING SEPTATION PROTEIN 1 DOMAIN-CONTAINING PROTEIN"/>
    <property type="match status" value="1"/>
</dbReference>
<sequence>MATKRKVLPSSASTPPPPRLKPTAIRTPISRPASPSKLPTKVRNETLSPTFKPRVQSTVKSTPIRSQTPNSAPNTPELRNRSLTTTSESAARYNDARTRQGSVSLHHAVSFSSLQISTPSSVSESPRFFPFDQSTASDKENPISPTIRIRSKVTGIAKSVSSDYTSNGSSTRTPKSHSRTPSVTSNTSPSSPPIPQFYPITTATPAANPHRFATVRTSPPTSHPPYLPFLRPNGDQFINNAKINGAKVDPTSIPLPPHSPPTSALSFSSKSSVSQSSASYGGDSAVSSSSTHQELGSQQQLRATLDTLVHYTSINSPDDNWSGDSGQDRDTDAGEDTAERKVKAEAKSIRKIADLEITNRSLLSINASLEATKHRQAKEIRELRRKLRESRLILPPRAYRAVKSSLEPNEVADDEDDGEDDEEDDGDAVEDGDEIYKRIKAVLEGLLANGKRALERSTTEGGAKVLSAEEVRTWQGSSGDISDHETRSSRDDDNIGTPLPRPPSNELGSEDEVETMMLSSYSPLQSPGAPPILVTESV</sequence>
<reference evidence="2" key="1">
    <citation type="journal article" date="2008" name="Nature">
        <title>The genome of Laccaria bicolor provides insights into mycorrhizal symbiosis.</title>
        <authorList>
            <person name="Martin F."/>
            <person name="Aerts A."/>
            <person name="Ahren D."/>
            <person name="Brun A."/>
            <person name="Danchin E.G.J."/>
            <person name="Duchaussoy F."/>
            <person name="Gibon J."/>
            <person name="Kohler A."/>
            <person name="Lindquist E."/>
            <person name="Pereda V."/>
            <person name="Salamov A."/>
            <person name="Shapiro H.J."/>
            <person name="Wuyts J."/>
            <person name="Blaudez D."/>
            <person name="Buee M."/>
            <person name="Brokstein P."/>
            <person name="Canbaeck B."/>
            <person name="Cohen D."/>
            <person name="Courty P.E."/>
            <person name="Coutinho P.M."/>
            <person name="Delaruelle C."/>
            <person name="Detter J.C."/>
            <person name="Deveau A."/>
            <person name="DiFazio S."/>
            <person name="Duplessis S."/>
            <person name="Fraissinet-Tachet L."/>
            <person name="Lucic E."/>
            <person name="Frey-Klett P."/>
            <person name="Fourrey C."/>
            <person name="Feussner I."/>
            <person name="Gay G."/>
            <person name="Grimwood J."/>
            <person name="Hoegger P.J."/>
            <person name="Jain P."/>
            <person name="Kilaru S."/>
            <person name="Labbe J."/>
            <person name="Lin Y.C."/>
            <person name="Legue V."/>
            <person name="Le Tacon F."/>
            <person name="Marmeisse R."/>
            <person name="Melayah D."/>
            <person name="Montanini B."/>
            <person name="Muratet M."/>
            <person name="Nehls U."/>
            <person name="Niculita-Hirzel H."/>
            <person name="Oudot-Le Secq M.P."/>
            <person name="Peter M."/>
            <person name="Quesneville H."/>
            <person name="Rajashekar B."/>
            <person name="Reich M."/>
            <person name="Rouhier N."/>
            <person name="Schmutz J."/>
            <person name="Yin T."/>
            <person name="Chalot M."/>
            <person name="Henrissat B."/>
            <person name="Kuees U."/>
            <person name="Lucas S."/>
            <person name="Van de Peer Y."/>
            <person name="Podila G.K."/>
            <person name="Polle A."/>
            <person name="Pukkila P.J."/>
            <person name="Richardson P.M."/>
            <person name="Rouze P."/>
            <person name="Sanders I.R."/>
            <person name="Stajich J.E."/>
            <person name="Tunlid A."/>
            <person name="Tuskan G."/>
            <person name="Grigoriev I.V."/>
        </authorList>
    </citation>
    <scope>NUCLEOTIDE SEQUENCE [LARGE SCALE GENOMIC DNA]</scope>
</reference>
<dbReference type="Proteomes" id="UP000001194">
    <property type="component" value="Unassembled WGS sequence"/>
</dbReference>
<dbReference type="AlphaFoldDB" id="B0CRJ2"/>
<dbReference type="OrthoDB" id="2555519at2759"/>
<dbReference type="InParanoid" id="B0CRJ2"/>
<dbReference type="RefSeq" id="XP_001873420.1">
    <property type="nucleotide sequence ID" value="XM_001873385.1"/>
</dbReference>
<feature type="compositionally biased region" description="Acidic residues" evidence="1">
    <location>
        <begin position="410"/>
        <end position="433"/>
    </location>
</feature>
<protein>
    <submittedName>
        <fullName evidence="2">Predicted protein</fullName>
    </submittedName>
</protein>
<dbReference type="KEGG" id="lbc:LACBIDRAFT_301182"/>
<evidence type="ECO:0000313" key="2">
    <source>
        <dbReference type="EMBL" id="EDR15212.1"/>
    </source>
</evidence>
<dbReference type="EMBL" id="DS547091">
    <property type="protein sequence ID" value="EDR15212.1"/>
    <property type="molecule type" value="Genomic_DNA"/>
</dbReference>
<accession>B0CRJ2</accession>
<organism evidence="3">
    <name type="scientific">Laccaria bicolor (strain S238N-H82 / ATCC MYA-4686)</name>
    <name type="common">Bicoloured deceiver</name>
    <name type="synonym">Laccaria laccata var. bicolor</name>
    <dbReference type="NCBI Taxonomy" id="486041"/>
    <lineage>
        <taxon>Eukaryota</taxon>
        <taxon>Fungi</taxon>
        <taxon>Dikarya</taxon>
        <taxon>Basidiomycota</taxon>
        <taxon>Agaricomycotina</taxon>
        <taxon>Agaricomycetes</taxon>
        <taxon>Agaricomycetidae</taxon>
        <taxon>Agaricales</taxon>
        <taxon>Agaricineae</taxon>
        <taxon>Hydnangiaceae</taxon>
        <taxon>Laccaria</taxon>
    </lineage>
</organism>
<gene>
    <name evidence="2" type="ORF">LACBIDRAFT_301182</name>
</gene>
<feature type="compositionally biased region" description="Low complexity" evidence="1">
    <location>
        <begin position="179"/>
        <end position="189"/>
    </location>
</feature>
<dbReference type="PANTHER" id="PTHR38701">
    <property type="entry name" value="CHROMOSOME 8, WHOLE GENOME SHOTGUN SEQUENCE"/>
    <property type="match status" value="1"/>
</dbReference>
<proteinExistence type="predicted"/>
<feature type="compositionally biased region" description="Polar residues" evidence="1">
    <location>
        <begin position="159"/>
        <end position="173"/>
    </location>
</feature>
<feature type="compositionally biased region" description="Polar residues" evidence="1">
    <location>
        <begin position="45"/>
        <end position="74"/>
    </location>
</feature>
<feature type="region of interest" description="Disordered" evidence="1">
    <location>
        <begin position="212"/>
        <end position="233"/>
    </location>
</feature>
<evidence type="ECO:0000313" key="3">
    <source>
        <dbReference type="Proteomes" id="UP000001194"/>
    </source>
</evidence>
<dbReference type="HOGENOM" id="CLU_031557_0_0_1"/>
<feature type="compositionally biased region" description="Low complexity" evidence="1">
    <location>
        <begin position="261"/>
        <end position="290"/>
    </location>
</feature>
<feature type="region of interest" description="Disordered" evidence="1">
    <location>
        <begin position="118"/>
        <end position="195"/>
    </location>
</feature>
<dbReference type="GeneID" id="6069591"/>
<feature type="region of interest" description="Disordered" evidence="1">
    <location>
        <begin position="248"/>
        <end position="299"/>
    </location>
</feature>
<feature type="region of interest" description="Disordered" evidence="1">
    <location>
        <begin position="450"/>
        <end position="538"/>
    </location>
</feature>
<feature type="region of interest" description="Disordered" evidence="1">
    <location>
        <begin position="1"/>
        <end position="99"/>
    </location>
</feature>
<dbReference type="STRING" id="486041.B0CRJ2"/>
<feature type="compositionally biased region" description="Basic and acidic residues" evidence="1">
    <location>
        <begin position="481"/>
        <end position="493"/>
    </location>
</feature>
<keyword evidence="3" id="KW-1185">Reference proteome</keyword>
<feature type="compositionally biased region" description="Basic and acidic residues" evidence="1">
    <location>
        <begin position="326"/>
        <end position="344"/>
    </location>
</feature>